<keyword evidence="3" id="KW-1185">Reference proteome</keyword>
<feature type="compositionally biased region" description="Basic residues" evidence="1">
    <location>
        <begin position="16"/>
        <end position="32"/>
    </location>
</feature>
<evidence type="ECO:0000313" key="3">
    <source>
        <dbReference type="Proteomes" id="UP001055439"/>
    </source>
</evidence>
<dbReference type="AlphaFoldDB" id="A0A9E7JD68"/>
<dbReference type="Proteomes" id="UP001055439">
    <property type="component" value="Chromosome 1"/>
</dbReference>
<dbReference type="EMBL" id="CP097502">
    <property type="protein sequence ID" value="URD76679.1"/>
    <property type="molecule type" value="Genomic_DNA"/>
</dbReference>
<gene>
    <name evidence="2" type="ORF">MUK42_09066</name>
</gene>
<evidence type="ECO:0000313" key="2">
    <source>
        <dbReference type="EMBL" id="URD76679.1"/>
    </source>
</evidence>
<evidence type="ECO:0000256" key="1">
    <source>
        <dbReference type="SAM" id="MobiDB-lite"/>
    </source>
</evidence>
<feature type="region of interest" description="Disordered" evidence="1">
    <location>
        <begin position="1"/>
        <end position="40"/>
    </location>
</feature>
<feature type="compositionally biased region" description="Polar residues" evidence="1">
    <location>
        <begin position="1"/>
        <end position="12"/>
    </location>
</feature>
<sequence length="144" mass="17550">MSFLHTSTQAQVRTAHPNHHRPHLSPGVRRHSFNGPATRHPNPSRWPLCPFLRLGPPPRRWPARHRRCLWPLRPRRRRHDHPRLLRQMRRRAFVLYDVRRNASQKYRLLECYDLRIRQRRVGRPVLELELFRLMRCSEFQLGAD</sequence>
<organism evidence="2 3">
    <name type="scientific">Musa troglodytarum</name>
    <name type="common">fe'i banana</name>
    <dbReference type="NCBI Taxonomy" id="320322"/>
    <lineage>
        <taxon>Eukaryota</taxon>
        <taxon>Viridiplantae</taxon>
        <taxon>Streptophyta</taxon>
        <taxon>Embryophyta</taxon>
        <taxon>Tracheophyta</taxon>
        <taxon>Spermatophyta</taxon>
        <taxon>Magnoliopsida</taxon>
        <taxon>Liliopsida</taxon>
        <taxon>Zingiberales</taxon>
        <taxon>Musaceae</taxon>
        <taxon>Musa</taxon>
    </lineage>
</organism>
<name>A0A9E7JD68_9LILI</name>
<protein>
    <submittedName>
        <fullName evidence="2">Uncharacterized protein</fullName>
    </submittedName>
</protein>
<proteinExistence type="predicted"/>
<reference evidence="2" key="1">
    <citation type="submission" date="2022-05" db="EMBL/GenBank/DDBJ databases">
        <title>The Musa troglodytarum L. genome provides insights into the mechanism of non-climacteric behaviour and enrichment of carotenoids.</title>
        <authorList>
            <person name="Wang J."/>
        </authorList>
    </citation>
    <scope>NUCLEOTIDE SEQUENCE</scope>
    <source>
        <tissue evidence="2">Leaf</tissue>
    </source>
</reference>
<accession>A0A9E7JD68</accession>